<reference evidence="3" key="1">
    <citation type="journal article" date="2019" name="Int. J. Syst. Evol. Microbiol.">
        <title>The Global Catalogue of Microorganisms (GCM) 10K type strain sequencing project: providing services to taxonomists for standard genome sequencing and annotation.</title>
        <authorList>
            <consortium name="The Broad Institute Genomics Platform"/>
            <consortium name="The Broad Institute Genome Sequencing Center for Infectious Disease"/>
            <person name="Wu L."/>
            <person name="Ma J."/>
        </authorList>
    </citation>
    <scope>NUCLEOTIDE SEQUENCE [LARGE SCALE GENOMIC DNA]</scope>
    <source>
        <strain evidence="3">CCM 7526</strain>
    </source>
</reference>
<gene>
    <name evidence="2" type="ORF">ACFQ5G_34310</name>
</gene>
<dbReference type="Proteomes" id="UP001597183">
    <property type="component" value="Unassembled WGS sequence"/>
</dbReference>
<name>A0ABW4AIC7_9ACTN</name>
<sequence length="622" mass="64675">MIDDADPLRRRLAGLAGPARTQTLCELGQLLADRYWRTGPGNPKGLPDLEESIGHLDEAYGYFQPGDGLRGAVAAQLGSLLTARFSGHGGAERDRESAIALLSEGLDSPRLSPPMIAGAHGMIGQLLLSRCGAGAGISPAFGRGSPAQVDSARQAVEHFQTALAGPQLTPEMTELFTAMLAMAEGTAKTLSGQGGFAMSGMIQAMQTLRRLQKQGLGPGLGAIFTMNQPMSETDPLDRAVPVFDGPIPAPRAPGPAPQGPPHTSRSAASVPPAPDADLARHAFRERLGTGDPYTLLTELLVKAADVDVADDLVALATTVVHTGPPTPADHLFLAAALIQRGRATGGPEALDDHADALTSLRAATAGPGELPDAALPLVLRVGAALGDSIDAPVFARLTAALRAVGADALACPQPDTVLLLHASSGRVAAGTERNLPRRTLIAADRPPASGISIVSTLAGPSQLLTLAGRKRPPVDRNPAFVGTGPEIALFRSCYSRSEPTDPTLLHFADVPAVVATPGLVILPPKAEFPTLADAFIDAGCTGVIGWLRPVPARLATVTYLALHHRMGRERMEPAVAVQSVRRWLRTAQRTPLPGLPDDHLADLAAAEPSLRDIAAALVHRGI</sequence>
<protein>
    <recommendedName>
        <fullName evidence="4">CHAT domain-containing protein</fullName>
    </recommendedName>
</protein>
<proteinExistence type="predicted"/>
<organism evidence="2 3">
    <name type="scientific">Actinoplanes sichuanensis</name>
    <dbReference type="NCBI Taxonomy" id="512349"/>
    <lineage>
        <taxon>Bacteria</taxon>
        <taxon>Bacillati</taxon>
        <taxon>Actinomycetota</taxon>
        <taxon>Actinomycetes</taxon>
        <taxon>Micromonosporales</taxon>
        <taxon>Micromonosporaceae</taxon>
        <taxon>Actinoplanes</taxon>
    </lineage>
</organism>
<evidence type="ECO:0000256" key="1">
    <source>
        <dbReference type="SAM" id="MobiDB-lite"/>
    </source>
</evidence>
<comment type="caution">
    <text evidence="2">The sequence shown here is derived from an EMBL/GenBank/DDBJ whole genome shotgun (WGS) entry which is preliminary data.</text>
</comment>
<feature type="region of interest" description="Disordered" evidence="1">
    <location>
        <begin position="244"/>
        <end position="274"/>
    </location>
</feature>
<feature type="compositionally biased region" description="Pro residues" evidence="1">
    <location>
        <begin position="247"/>
        <end position="260"/>
    </location>
</feature>
<evidence type="ECO:0008006" key="4">
    <source>
        <dbReference type="Google" id="ProtNLM"/>
    </source>
</evidence>
<dbReference type="EMBL" id="JBHTMK010000044">
    <property type="protein sequence ID" value="MFD1370435.1"/>
    <property type="molecule type" value="Genomic_DNA"/>
</dbReference>
<dbReference type="RefSeq" id="WP_317793792.1">
    <property type="nucleotide sequence ID" value="NZ_AP028461.1"/>
</dbReference>
<accession>A0ABW4AIC7</accession>
<evidence type="ECO:0000313" key="2">
    <source>
        <dbReference type="EMBL" id="MFD1370435.1"/>
    </source>
</evidence>
<evidence type="ECO:0000313" key="3">
    <source>
        <dbReference type="Proteomes" id="UP001597183"/>
    </source>
</evidence>
<keyword evidence="3" id="KW-1185">Reference proteome</keyword>